<evidence type="ECO:0000259" key="1">
    <source>
        <dbReference type="Pfam" id="PF11479"/>
    </source>
</evidence>
<dbReference type="InterPro" id="IPR021575">
    <property type="entry name" value="Suppressor_P21_C"/>
</dbReference>
<name>A0A8A0XXE7_9CLOS</name>
<sequence length="207" mass="23772">MRYYVNDNTYSTFFLQLDELNSRVGAIASLKPTYVSDLCVQLNALVSLYYVLLQESRNNYYATEDHINIKKQKDLKDAYKGLQNILHILRSYYCIEYGVYDAETAVRFLVVRYMGYTGSSLSETLKENMVNVTEFVMNEIRREIQIDFTSAAFPQSGIFKLKMKVRNVLKNILNIYLQENQDGSITVLKPSASENVARVTTSQSESG</sequence>
<proteinExistence type="predicted"/>
<protein>
    <submittedName>
        <fullName evidence="2">PSS</fullName>
    </submittedName>
</protein>
<dbReference type="EMBL" id="MW489855">
    <property type="protein sequence ID" value="QSQ86313.1"/>
    <property type="molecule type" value="Genomic_RNA"/>
</dbReference>
<accession>A0A8A0XXE7</accession>
<organism evidence="2">
    <name type="scientific">Fig closterovirus 1</name>
    <dbReference type="NCBI Taxonomy" id="2809010"/>
    <lineage>
        <taxon>Viruses</taxon>
        <taxon>Riboviria</taxon>
        <taxon>Orthornavirae</taxon>
        <taxon>Kitrinoviricota</taxon>
        <taxon>Alsuviricetes</taxon>
        <taxon>Martellivirales</taxon>
        <taxon>Closteroviridae</taxon>
        <taxon>Closterovirus</taxon>
    </lineage>
</organism>
<reference evidence="2" key="1">
    <citation type="submission" date="2021-01" db="EMBL/GenBank/DDBJ databases">
        <title>Figuring out RNA genome size: A New Fig closterovirus with the largest plant RNA virus sequence.</title>
        <authorList>
            <person name="Debat H."/>
            <person name="Bejerman N."/>
        </authorList>
    </citation>
    <scope>NUCLEOTIDE SEQUENCE</scope>
    <source>
        <strain evidence="2">Figclo</strain>
    </source>
</reference>
<evidence type="ECO:0000313" key="2">
    <source>
        <dbReference type="EMBL" id="QSQ86313.1"/>
    </source>
</evidence>
<feature type="domain" description="RNA silencing suppressor P21 C-terminal" evidence="1">
    <location>
        <begin position="102"/>
        <end position="173"/>
    </location>
</feature>
<dbReference type="Pfam" id="PF11479">
    <property type="entry name" value="Suppressor_P21"/>
    <property type="match status" value="1"/>
</dbReference>